<comment type="caution">
    <text evidence="2">The sequence shown here is derived from an EMBL/GenBank/DDBJ whole genome shotgun (WGS) entry which is preliminary data.</text>
</comment>
<dbReference type="GO" id="GO:0004803">
    <property type="term" value="F:transposase activity"/>
    <property type="evidence" value="ECO:0007669"/>
    <property type="project" value="InterPro"/>
</dbReference>
<dbReference type="GO" id="GO:0003677">
    <property type="term" value="F:DNA binding"/>
    <property type="evidence" value="ECO:0007669"/>
    <property type="project" value="InterPro"/>
</dbReference>
<proteinExistence type="predicted"/>
<evidence type="ECO:0000313" key="2">
    <source>
        <dbReference type="EMBL" id="RZB32633.1"/>
    </source>
</evidence>
<protein>
    <recommendedName>
        <fullName evidence="1">Transposase IS4-like domain-containing protein</fullName>
    </recommendedName>
</protein>
<dbReference type="EMBL" id="RPGO01000005">
    <property type="protein sequence ID" value="RZB32633.1"/>
    <property type="molecule type" value="Genomic_DNA"/>
</dbReference>
<feature type="domain" description="Transposase IS4-like" evidence="1">
    <location>
        <begin position="40"/>
        <end position="134"/>
    </location>
</feature>
<reference evidence="3" key="1">
    <citation type="submission" date="2019-01" db="EMBL/GenBank/DDBJ databases">
        <title>Anaerobic oxidation of ethane by archaea from a marine hydrocarbon seep.</title>
        <authorList>
            <person name="Musat F."/>
        </authorList>
    </citation>
    <scope>NUCLEOTIDE SEQUENCE [LARGE SCALE GENOMIC DNA]</scope>
</reference>
<sequence>MHNVGVNRAGQNIIFNKLLDLSKQLVYDLSSVFSRSINISQAERGYNKDKIQVPQVNLALLCSADSGLPTMIRSLPGNVLDISTLYHSICELNLSGKILVLDRGFFSIDVVKFLAGKHISYVLPTRRNSHFYDTLNPSQWTPLLPRSPDSVREAGV</sequence>
<name>A0A8B6SDH4_9EURY</name>
<dbReference type="Pfam" id="PF01609">
    <property type="entry name" value="DDE_Tnp_1"/>
    <property type="match status" value="1"/>
</dbReference>
<dbReference type="InterPro" id="IPR002559">
    <property type="entry name" value="Transposase_11"/>
</dbReference>
<organism evidence="2 3">
    <name type="scientific">Candidatus Argoarchaeum ethanivorans</name>
    <dbReference type="NCBI Taxonomy" id="2608793"/>
    <lineage>
        <taxon>Archaea</taxon>
        <taxon>Methanobacteriati</taxon>
        <taxon>Methanobacteriota</taxon>
        <taxon>Stenosarchaea group</taxon>
        <taxon>Methanomicrobia</taxon>
        <taxon>Methanosarcinales</taxon>
        <taxon>Methanosarcinales incertae sedis</taxon>
        <taxon>GOM Arc I cluster</taxon>
        <taxon>Candidatus Argoarchaeum</taxon>
    </lineage>
</organism>
<dbReference type="GO" id="GO:0006313">
    <property type="term" value="P:DNA transposition"/>
    <property type="evidence" value="ECO:0007669"/>
    <property type="project" value="InterPro"/>
</dbReference>
<gene>
    <name evidence="2" type="ORF">AEth_00311</name>
</gene>
<dbReference type="AlphaFoldDB" id="A0A8B6SDH4"/>
<evidence type="ECO:0000259" key="1">
    <source>
        <dbReference type="Pfam" id="PF01609"/>
    </source>
</evidence>
<accession>A0A8B6SDH4</accession>
<evidence type="ECO:0000313" key="3">
    <source>
        <dbReference type="Proteomes" id="UP000291831"/>
    </source>
</evidence>
<dbReference type="Proteomes" id="UP000291831">
    <property type="component" value="Unassembled WGS sequence"/>
</dbReference>